<feature type="transmembrane region" description="Helical" evidence="6">
    <location>
        <begin position="50"/>
        <end position="67"/>
    </location>
</feature>
<dbReference type="EMBL" id="CP045851">
    <property type="protein sequence ID" value="QGG96389.1"/>
    <property type="molecule type" value="Genomic_DNA"/>
</dbReference>
<protein>
    <recommendedName>
        <fullName evidence="7">GtrA/DPMS transmembrane domain-containing protein</fullName>
    </recommendedName>
</protein>
<sequence length="165" mass="18263">MGMTSMQRLRDLHRAHGMRALKYASVSVVGIVVTQILLSITLQVLDWTPAWSNFVSVSLASIPAYLLNRQWVWAKSGRHSMRREVLPFWGISLLGLLLSTAVVAFVGRYTEHHLAIRAANIGSFGLLWVGKYLYLDKLMFAHDEDGSEVVVEAVPSDEASTAHGG</sequence>
<dbReference type="AlphaFoldDB" id="A0A5Q2RHW8"/>
<evidence type="ECO:0000256" key="3">
    <source>
        <dbReference type="ARBA" id="ARBA00022692"/>
    </source>
</evidence>
<dbReference type="KEGG" id="atq:GH723_15500"/>
<evidence type="ECO:0000256" key="2">
    <source>
        <dbReference type="ARBA" id="ARBA00009399"/>
    </source>
</evidence>
<organism evidence="8 9">
    <name type="scientific">Actinomarinicola tropica</name>
    <dbReference type="NCBI Taxonomy" id="2789776"/>
    <lineage>
        <taxon>Bacteria</taxon>
        <taxon>Bacillati</taxon>
        <taxon>Actinomycetota</taxon>
        <taxon>Acidimicrobiia</taxon>
        <taxon>Acidimicrobiales</taxon>
        <taxon>Iamiaceae</taxon>
        <taxon>Actinomarinicola</taxon>
    </lineage>
</organism>
<feature type="transmembrane region" description="Helical" evidence="6">
    <location>
        <begin position="114"/>
        <end position="134"/>
    </location>
</feature>
<comment type="subcellular location">
    <subcellularLocation>
        <location evidence="1">Membrane</location>
        <topology evidence="1">Multi-pass membrane protein</topology>
    </subcellularLocation>
</comment>
<evidence type="ECO:0000256" key="6">
    <source>
        <dbReference type="SAM" id="Phobius"/>
    </source>
</evidence>
<evidence type="ECO:0000259" key="7">
    <source>
        <dbReference type="Pfam" id="PF04138"/>
    </source>
</evidence>
<name>A0A5Q2RHW8_9ACTN</name>
<feature type="transmembrane region" description="Helical" evidence="6">
    <location>
        <begin position="88"/>
        <end position="108"/>
    </location>
</feature>
<feature type="transmembrane region" description="Helical" evidence="6">
    <location>
        <begin position="21"/>
        <end position="44"/>
    </location>
</feature>
<feature type="domain" description="GtrA/DPMS transmembrane" evidence="7">
    <location>
        <begin position="22"/>
        <end position="139"/>
    </location>
</feature>
<evidence type="ECO:0000313" key="9">
    <source>
        <dbReference type="Proteomes" id="UP000334019"/>
    </source>
</evidence>
<accession>A0A5Q2RHW8</accession>
<keyword evidence="9" id="KW-1185">Reference proteome</keyword>
<evidence type="ECO:0000256" key="1">
    <source>
        <dbReference type="ARBA" id="ARBA00004141"/>
    </source>
</evidence>
<evidence type="ECO:0000256" key="5">
    <source>
        <dbReference type="ARBA" id="ARBA00023136"/>
    </source>
</evidence>
<evidence type="ECO:0000313" key="8">
    <source>
        <dbReference type="EMBL" id="QGG96389.1"/>
    </source>
</evidence>
<keyword evidence="3 6" id="KW-0812">Transmembrane</keyword>
<reference evidence="8 9" key="1">
    <citation type="submission" date="2019-11" db="EMBL/GenBank/DDBJ databases">
        <authorList>
            <person name="He Y."/>
        </authorList>
    </citation>
    <scope>NUCLEOTIDE SEQUENCE [LARGE SCALE GENOMIC DNA]</scope>
    <source>
        <strain evidence="8 9">SCSIO 58843</strain>
    </source>
</reference>
<evidence type="ECO:0000256" key="4">
    <source>
        <dbReference type="ARBA" id="ARBA00022989"/>
    </source>
</evidence>
<dbReference type="GO" id="GO:0005886">
    <property type="term" value="C:plasma membrane"/>
    <property type="evidence" value="ECO:0007669"/>
    <property type="project" value="TreeGrafter"/>
</dbReference>
<dbReference type="Proteomes" id="UP000334019">
    <property type="component" value="Chromosome"/>
</dbReference>
<dbReference type="PANTHER" id="PTHR38459:SF1">
    <property type="entry name" value="PROPHAGE BACTOPRENOL-LINKED GLUCOSE TRANSLOCASE HOMOLOG"/>
    <property type="match status" value="1"/>
</dbReference>
<keyword evidence="5 6" id="KW-0472">Membrane</keyword>
<dbReference type="InterPro" id="IPR051401">
    <property type="entry name" value="GtrA_CellWall_Glycosyl"/>
</dbReference>
<keyword evidence="4 6" id="KW-1133">Transmembrane helix</keyword>
<dbReference type="InterPro" id="IPR007267">
    <property type="entry name" value="GtrA_DPMS_TM"/>
</dbReference>
<dbReference type="GO" id="GO:0000271">
    <property type="term" value="P:polysaccharide biosynthetic process"/>
    <property type="evidence" value="ECO:0007669"/>
    <property type="project" value="InterPro"/>
</dbReference>
<dbReference type="Pfam" id="PF04138">
    <property type="entry name" value="GtrA_DPMS_TM"/>
    <property type="match status" value="1"/>
</dbReference>
<comment type="similarity">
    <text evidence="2">Belongs to the GtrA family.</text>
</comment>
<dbReference type="PANTHER" id="PTHR38459">
    <property type="entry name" value="PROPHAGE BACTOPRENOL-LINKED GLUCOSE TRANSLOCASE HOMOLOG"/>
    <property type="match status" value="1"/>
</dbReference>
<gene>
    <name evidence="8" type="ORF">GH723_15500</name>
</gene>
<proteinExistence type="inferred from homology"/>